<comment type="caution">
    <text evidence="3">The sequence shown here is derived from an EMBL/GenBank/DDBJ whole genome shotgun (WGS) entry which is preliminary data.</text>
</comment>
<evidence type="ECO:0000256" key="1">
    <source>
        <dbReference type="SAM" id="MobiDB-lite"/>
    </source>
</evidence>
<dbReference type="InterPro" id="IPR052575">
    <property type="entry name" value="SSU_processome_comp_20"/>
</dbReference>
<protein>
    <submittedName>
        <fullName evidence="3">Down-regulated in metastasis-domain-containing protein</fullName>
    </submittedName>
</protein>
<dbReference type="Pfam" id="PF07539">
    <property type="entry name" value="UTP20_N"/>
    <property type="match status" value="1"/>
</dbReference>
<dbReference type="Proteomes" id="UP000683000">
    <property type="component" value="Unassembled WGS sequence"/>
</dbReference>
<feature type="domain" description="U3 small nucleolar RNA-associated protein 20 N-terminal" evidence="2">
    <location>
        <begin position="195"/>
        <end position="305"/>
    </location>
</feature>
<feature type="compositionally biased region" description="Basic and acidic residues" evidence="1">
    <location>
        <begin position="108"/>
        <end position="120"/>
    </location>
</feature>
<accession>A0A8I2YEF0</accession>
<sequence length="310" mass="35195">MLCLHLRACIVSRSRSLHLCALKILSSKLVKSTPGERDVLNRCLQGEGVSLDAQGVRERVLRIGRIGQMIKGGEPLATDLCPSSRSIYDPYGRRLPRRSCPWPSDSGTADKTHGLPERLNENIGQDVNGDRREEQRTWRDGAAHRLRTMISNWLDQDHDRRAIVFCASLAEKRNRELVPFFLSLAVNDDNVSNLARYKLHAWLALLSKSTNPKALHATETLFIVYRAFLSHPDRTLQTVALSCVLTYKPPYLMRHEETFQRFLDDTLWRGELAHLDFSSLDTTDRPMFVDATARLLFGTCSRKRDAPGEG</sequence>
<organism evidence="3 4">
    <name type="scientific">Boletus reticuloceps</name>
    <dbReference type="NCBI Taxonomy" id="495285"/>
    <lineage>
        <taxon>Eukaryota</taxon>
        <taxon>Fungi</taxon>
        <taxon>Dikarya</taxon>
        <taxon>Basidiomycota</taxon>
        <taxon>Agaricomycotina</taxon>
        <taxon>Agaricomycetes</taxon>
        <taxon>Agaricomycetidae</taxon>
        <taxon>Boletales</taxon>
        <taxon>Boletineae</taxon>
        <taxon>Boletaceae</taxon>
        <taxon>Boletoideae</taxon>
        <taxon>Boletus</taxon>
    </lineage>
</organism>
<evidence type="ECO:0000313" key="4">
    <source>
        <dbReference type="Proteomes" id="UP000683000"/>
    </source>
</evidence>
<evidence type="ECO:0000259" key="2">
    <source>
        <dbReference type="Pfam" id="PF07539"/>
    </source>
</evidence>
<proteinExistence type="predicted"/>
<reference evidence="3" key="1">
    <citation type="submission" date="2021-03" db="EMBL/GenBank/DDBJ databases">
        <title>Evolutionary innovations through gain and loss of genes in the ectomycorrhizal Boletales.</title>
        <authorList>
            <person name="Wu G."/>
            <person name="Miyauchi S."/>
            <person name="Morin E."/>
            <person name="Yang Z.-L."/>
            <person name="Xu J."/>
            <person name="Martin F.M."/>
        </authorList>
    </citation>
    <scope>NUCLEOTIDE SEQUENCE</scope>
    <source>
        <strain evidence="3">BR01</strain>
    </source>
</reference>
<dbReference type="OrthoDB" id="3266856at2759"/>
<evidence type="ECO:0000313" key="3">
    <source>
        <dbReference type="EMBL" id="KAG6370302.1"/>
    </source>
</evidence>
<dbReference type="GO" id="GO:0030686">
    <property type="term" value="C:90S preribosome"/>
    <property type="evidence" value="ECO:0007669"/>
    <property type="project" value="TreeGrafter"/>
</dbReference>
<feature type="region of interest" description="Disordered" evidence="1">
    <location>
        <begin position="99"/>
        <end position="136"/>
    </location>
</feature>
<dbReference type="AlphaFoldDB" id="A0A8I2YEF0"/>
<dbReference type="PANTHER" id="PTHR17695:SF11">
    <property type="entry name" value="SMALL SUBUNIT PROCESSOME COMPONENT 20 HOMOLOG"/>
    <property type="match status" value="1"/>
</dbReference>
<dbReference type="EMBL" id="JAGFBS010000054">
    <property type="protein sequence ID" value="KAG6370302.1"/>
    <property type="molecule type" value="Genomic_DNA"/>
</dbReference>
<dbReference type="PANTHER" id="PTHR17695">
    <property type="entry name" value="SMALL SUBUNIT PROCESSOME COMPONENT 20 HOMOLOG"/>
    <property type="match status" value="1"/>
</dbReference>
<gene>
    <name evidence="3" type="ORF">JVT61DRAFT_12253</name>
</gene>
<name>A0A8I2YEF0_9AGAM</name>
<dbReference type="GO" id="GO:0032040">
    <property type="term" value="C:small-subunit processome"/>
    <property type="evidence" value="ECO:0007669"/>
    <property type="project" value="TreeGrafter"/>
</dbReference>
<keyword evidence="4" id="KW-1185">Reference proteome</keyword>
<dbReference type="InterPro" id="IPR011430">
    <property type="entry name" value="UTP20_N"/>
</dbReference>